<evidence type="ECO:0000256" key="2">
    <source>
        <dbReference type="SAM" id="MobiDB-lite"/>
    </source>
</evidence>
<dbReference type="Gene3D" id="3.40.50.11660">
    <property type="entry name" value="Glycosyl transferase family 10, C-terminal domain"/>
    <property type="match status" value="1"/>
</dbReference>
<feature type="compositionally biased region" description="Low complexity" evidence="2">
    <location>
        <begin position="64"/>
        <end position="81"/>
    </location>
</feature>
<comment type="similarity">
    <text evidence="1">Belongs to the glycosyltransferase 10 family.</text>
</comment>
<dbReference type="EMBL" id="JBBJCI010000079">
    <property type="protein sequence ID" value="KAK7249427.1"/>
    <property type="molecule type" value="Genomic_DNA"/>
</dbReference>
<name>A0ABR1G8W9_AURAN</name>
<dbReference type="SUPFAM" id="SSF53756">
    <property type="entry name" value="UDP-Glycosyltransferase/glycogen phosphorylase"/>
    <property type="match status" value="1"/>
</dbReference>
<comment type="caution">
    <text evidence="4">The sequence shown here is derived from an EMBL/GenBank/DDBJ whole genome shotgun (WGS) entry which is preliminary data.</text>
</comment>
<keyword evidence="1" id="KW-0472">Membrane</keyword>
<evidence type="ECO:0000313" key="5">
    <source>
        <dbReference type="Proteomes" id="UP001363151"/>
    </source>
</evidence>
<organism evidence="4 5">
    <name type="scientific">Aureococcus anophagefferens</name>
    <name type="common">Harmful bloom alga</name>
    <dbReference type="NCBI Taxonomy" id="44056"/>
    <lineage>
        <taxon>Eukaryota</taxon>
        <taxon>Sar</taxon>
        <taxon>Stramenopiles</taxon>
        <taxon>Ochrophyta</taxon>
        <taxon>Pelagophyceae</taxon>
        <taxon>Pelagomonadales</taxon>
        <taxon>Pelagomonadaceae</taxon>
        <taxon>Aureococcus</taxon>
    </lineage>
</organism>
<keyword evidence="1" id="KW-0808">Transferase</keyword>
<evidence type="ECO:0000259" key="3">
    <source>
        <dbReference type="Pfam" id="PF00852"/>
    </source>
</evidence>
<feature type="compositionally biased region" description="Basic residues" evidence="2">
    <location>
        <begin position="170"/>
        <end position="182"/>
    </location>
</feature>
<keyword evidence="1" id="KW-0328">Glycosyltransferase</keyword>
<dbReference type="EC" id="2.4.1.-" evidence="1"/>
<keyword evidence="5" id="KW-1185">Reference proteome</keyword>
<evidence type="ECO:0000256" key="1">
    <source>
        <dbReference type="RuleBase" id="RU003832"/>
    </source>
</evidence>
<accession>A0ABR1G8W9</accession>
<dbReference type="Proteomes" id="UP001363151">
    <property type="component" value="Unassembled WGS sequence"/>
</dbReference>
<proteinExistence type="inferred from homology"/>
<keyword evidence="1" id="KW-0333">Golgi apparatus</keyword>
<feature type="domain" description="Fucosyltransferase C-terminal" evidence="3">
    <location>
        <begin position="197"/>
        <end position="344"/>
    </location>
</feature>
<dbReference type="InterPro" id="IPR055270">
    <property type="entry name" value="Glyco_tran_10_C"/>
</dbReference>
<keyword evidence="1" id="KW-0812">Transmembrane</keyword>
<protein>
    <recommendedName>
        <fullName evidence="1">Fucosyltransferase</fullName>
        <ecNumber evidence="1">2.4.1.-</ecNumber>
    </recommendedName>
</protein>
<feature type="region of interest" description="Disordered" evidence="2">
    <location>
        <begin position="152"/>
        <end position="187"/>
    </location>
</feature>
<comment type="subcellular location">
    <subcellularLocation>
        <location evidence="1">Golgi apparatus</location>
        <location evidence="1">Golgi stack membrane</location>
        <topology evidence="1">Single-pass type II membrane protein</topology>
    </subcellularLocation>
</comment>
<reference evidence="4 5" key="1">
    <citation type="submission" date="2024-03" db="EMBL/GenBank/DDBJ databases">
        <title>Aureococcus anophagefferens CCMP1851 and Kratosvirus quantuckense: Draft genome of a second virus-susceptible host strain in the model system.</title>
        <authorList>
            <person name="Chase E."/>
            <person name="Truchon A.R."/>
            <person name="Schepens W."/>
            <person name="Wilhelm S.W."/>
        </authorList>
    </citation>
    <scope>NUCLEOTIDE SEQUENCE [LARGE SCALE GENOMIC DNA]</scope>
    <source>
        <strain evidence="4 5">CCMP1851</strain>
    </source>
</reference>
<dbReference type="Pfam" id="PF00852">
    <property type="entry name" value="Glyco_transf_10"/>
    <property type="match status" value="1"/>
</dbReference>
<feature type="region of interest" description="Disordered" evidence="2">
    <location>
        <begin position="64"/>
        <end position="90"/>
    </location>
</feature>
<sequence length="376" mass="40092">MSFALLLLVGAAAADRFGLRPDWPLEGLRPLESLALCGNATYKPLCDRAARFRALMAAPARAAPRAAGPKRGAAPRPRGAAELADDARRGGPGVACEVPCAYAVGLGDANLTLGSLRPVGGAPAAAVLNFESTTKHWRPLARARALALRIQPLRTSSTSSTGARTSTGPRARRRRGRGRRRPAAVDGTRLGARVRRRTPSSAVYVSHCVPWRAAFLAELEAAGVALERHGACAPGRRREACGARTDFNKRCKIDGLAAHPFAITSVLAAVTIFERFGDYVTEKWSHAWASGAVVVYVGSPLIHEREADYPPFINGLDFAGPGALAAYLHEVLANDTLWRRYAARGPPPNATRASGRHWGGITLDRHVCDACLAFYG</sequence>
<gene>
    <name evidence="4" type="ORF">SO694_00048288</name>
</gene>
<evidence type="ECO:0000313" key="4">
    <source>
        <dbReference type="EMBL" id="KAK7249427.1"/>
    </source>
</evidence>
<feature type="compositionally biased region" description="Low complexity" evidence="2">
    <location>
        <begin position="152"/>
        <end position="169"/>
    </location>
</feature>
<dbReference type="InterPro" id="IPR038577">
    <property type="entry name" value="GT10-like_C_sf"/>
</dbReference>